<dbReference type="InterPro" id="IPR053793">
    <property type="entry name" value="PB1-like"/>
</dbReference>
<dbReference type="Gene3D" id="3.10.20.90">
    <property type="entry name" value="Phosphatidylinositol 3-kinase Catalytic Subunit, Chain A, domain 1"/>
    <property type="match status" value="1"/>
</dbReference>
<dbReference type="Proteomes" id="UP000017836">
    <property type="component" value="Unassembled WGS sequence"/>
</dbReference>
<dbReference type="PANTHER" id="PTHR31384:SF5">
    <property type="entry name" value="AUXIN RESPONSE FACTOR 3"/>
    <property type="match status" value="1"/>
</dbReference>
<dbReference type="PROSITE" id="PS51745">
    <property type="entry name" value="PB1"/>
    <property type="match status" value="1"/>
</dbReference>
<dbReference type="HOGENOM" id="CLU_146440_0_0_1"/>
<dbReference type="STRING" id="13333.U5CZJ9"/>
<name>U5CZJ9_AMBTC</name>
<evidence type="ECO:0000259" key="1">
    <source>
        <dbReference type="PROSITE" id="PS51745"/>
    </source>
</evidence>
<accession>U5CZJ9</accession>
<dbReference type="AlphaFoldDB" id="U5CZJ9"/>
<dbReference type="InterPro" id="IPR044835">
    <property type="entry name" value="ARF_plant"/>
</dbReference>
<protein>
    <recommendedName>
        <fullName evidence="1">PB1 domain-containing protein</fullName>
    </recommendedName>
</protein>
<dbReference type="GO" id="GO:0003677">
    <property type="term" value="F:DNA binding"/>
    <property type="evidence" value="ECO:0007669"/>
    <property type="project" value="InterPro"/>
</dbReference>
<dbReference type="SUPFAM" id="SSF54277">
    <property type="entry name" value="CAD &amp; PB1 domains"/>
    <property type="match status" value="1"/>
</dbReference>
<keyword evidence="3" id="KW-1185">Reference proteome</keyword>
<dbReference type="Gramene" id="ERN15425">
    <property type="protein sequence ID" value="ERN15425"/>
    <property type="gene ID" value="AMTR_s00036p00215270"/>
</dbReference>
<evidence type="ECO:0000313" key="2">
    <source>
        <dbReference type="EMBL" id="ERN15425.1"/>
    </source>
</evidence>
<organism evidence="2 3">
    <name type="scientific">Amborella trichopoda</name>
    <dbReference type="NCBI Taxonomy" id="13333"/>
    <lineage>
        <taxon>Eukaryota</taxon>
        <taxon>Viridiplantae</taxon>
        <taxon>Streptophyta</taxon>
        <taxon>Embryophyta</taxon>
        <taxon>Tracheophyta</taxon>
        <taxon>Spermatophyta</taxon>
        <taxon>Magnoliopsida</taxon>
        <taxon>Amborellales</taxon>
        <taxon>Amborellaceae</taxon>
        <taxon>Amborella</taxon>
    </lineage>
</organism>
<gene>
    <name evidence="2" type="ORF">AMTR_s00036p00215270</name>
</gene>
<feature type="domain" description="PB1" evidence="1">
    <location>
        <begin position="23"/>
        <end position="107"/>
    </location>
</feature>
<evidence type="ECO:0000313" key="3">
    <source>
        <dbReference type="Proteomes" id="UP000017836"/>
    </source>
</evidence>
<dbReference type="GO" id="GO:0006355">
    <property type="term" value="P:regulation of DNA-templated transcription"/>
    <property type="evidence" value="ECO:0007669"/>
    <property type="project" value="InterPro"/>
</dbReference>
<dbReference type="GO" id="GO:0009725">
    <property type="term" value="P:response to hormone"/>
    <property type="evidence" value="ECO:0007669"/>
    <property type="project" value="InterPro"/>
</dbReference>
<proteinExistence type="predicted"/>
<sequence>MAGLEDCVSSIEGPPEGPDPFWRTCTKVLIHRLPIGRAIDLNRMDGYDDLIIVLEDLFGIWGEIRGAIGVWSIVYLNRDGETVVLTDTPWPEFRSVVQKIVLYSTEELMSMMMAATMPLISGTQQ</sequence>
<dbReference type="PANTHER" id="PTHR31384">
    <property type="entry name" value="AUXIN RESPONSE FACTOR 4-RELATED"/>
    <property type="match status" value="1"/>
</dbReference>
<dbReference type="EMBL" id="KI392503">
    <property type="protein sequence ID" value="ERN15425.1"/>
    <property type="molecule type" value="Genomic_DNA"/>
</dbReference>
<reference evidence="3" key="1">
    <citation type="journal article" date="2013" name="Science">
        <title>The Amborella genome and the evolution of flowering plants.</title>
        <authorList>
            <consortium name="Amborella Genome Project"/>
        </authorList>
    </citation>
    <scope>NUCLEOTIDE SEQUENCE [LARGE SCALE GENOMIC DNA]</scope>
</reference>